<organism evidence="1 2">
    <name type="scientific">Paucimonas lemoignei</name>
    <name type="common">Pseudomonas lemoignei</name>
    <dbReference type="NCBI Taxonomy" id="29443"/>
    <lineage>
        <taxon>Bacteria</taxon>
        <taxon>Pseudomonadati</taxon>
        <taxon>Pseudomonadota</taxon>
        <taxon>Betaproteobacteria</taxon>
        <taxon>Burkholderiales</taxon>
        <taxon>Burkholderiaceae</taxon>
        <taxon>Paucimonas</taxon>
    </lineage>
</organism>
<dbReference type="EMBL" id="SLZQ01000013">
    <property type="protein sequence ID" value="TCS34383.1"/>
    <property type="molecule type" value="Genomic_DNA"/>
</dbReference>
<sequence>MTSEEIVSEISRKNRDALPGLDDCAFLTREQVLDLMDAAAMRGFQFGSNVALSMVQGALLVQLARLGDGESKPSA</sequence>
<dbReference type="Proteomes" id="UP000295382">
    <property type="component" value="Unassembled WGS sequence"/>
</dbReference>
<name>A0A4R3HQM7_PAULE</name>
<evidence type="ECO:0000313" key="2">
    <source>
        <dbReference type="Proteomes" id="UP000295382"/>
    </source>
</evidence>
<gene>
    <name evidence="1" type="ORF">EDC30_11379</name>
</gene>
<proteinExistence type="predicted"/>
<dbReference type="OrthoDB" id="8720325at2"/>
<dbReference type="RefSeq" id="WP_132259951.1">
    <property type="nucleotide sequence ID" value="NZ_SLZQ01000013.1"/>
</dbReference>
<comment type="caution">
    <text evidence="1">The sequence shown here is derived from an EMBL/GenBank/DDBJ whole genome shotgun (WGS) entry which is preliminary data.</text>
</comment>
<keyword evidence="2" id="KW-1185">Reference proteome</keyword>
<evidence type="ECO:0000313" key="1">
    <source>
        <dbReference type="EMBL" id="TCS34383.1"/>
    </source>
</evidence>
<protein>
    <submittedName>
        <fullName evidence="1">Uncharacterized protein</fullName>
    </submittedName>
</protein>
<dbReference type="AlphaFoldDB" id="A0A4R3HQM7"/>
<accession>A0A4R3HQM7</accession>
<reference evidence="1 2" key="1">
    <citation type="submission" date="2019-03" db="EMBL/GenBank/DDBJ databases">
        <title>Genomic Encyclopedia of Type Strains, Phase IV (KMG-IV): sequencing the most valuable type-strain genomes for metagenomic binning, comparative biology and taxonomic classification.</title>
        <authorList>
            <person name="Goeker M."/>
        </authorList>
    </citation>
    <scope>NUCLEOTIDE SEQUENCE [LARGE SCALE GENOMIC DNA]</scope>
    <source>
        <strain evidence="1 2">DSM 7445</strain>
    </source>
</reference>